<dbReference type="PROSITE" id="PS50296">
    <property type="entry name" value="SUI1"/>
    <property type="match status" value="1"/>
</dbReference>
<evidence type="ECO:0000256" key="3">
    <source>
        <dbReference type="ARBA" id="ARBA00022917"/>
    </source>
</evidence>
<keyword evidence="2" id="KW-0810">Translation regulation</keyword>
<dbReference type="InterPro" id="IPR001950">
    <property type="entry name" value="SUI1"/>
</dbReference>
<evidence type="ECO:0000313" key="7">
    <source>
        <dbReference type="Proteomes" id="UP000198876"/>
    </source>
</evidence>
<dbReference type="InterPro" id="IPR005872">
    <property type="entry name" value="SUI1_arc_bac"/>
</dbReference>
<sequence>MADNDDLGSVSGLPEELGIDTDLQKSQQELTVRRDTRRYGKAMTVVSGFDLSRDEMKEVASALKRKLACGGTVEDDEIELQGDHTDRVHDILHEMGYQTTTD</sequence>
<dbReference type="InterPro" id="IPR050318">
    <property type="entry name" value="DENR/SUI1_TIF"/>
</dbReference>
<dbReference type="GO" id="GO:0003729">
    <property type="term" value="F:mRNA binding"/>
    <property type="evidence" value="ECO:0007669"/>
    <property type="project" value="TreeGrafter"/>
</dbReference>
<comment type="similarity">
    <text evidence="1">Belongs to the SUI1 family.</text>
</comment>
<keyword evidence="6" id="KW-0396">Initiation factor</keyword>
<evidence type="ECO:0000259" key="5">
    <source>
        <dbReference type="PROSITE" id="PS50296"/>
    </source>
</evidence>
<gene>
    <name evidence="6" type="ORF">SAMN04488063_2321</name>
</gene>
<evidence type="ECO:0000313" key="6">
    <source>
        <dbReference type="EMBL" id="SFG53012.1"/>
    </source>
</evidence>
<dbReference type="SUPFAM" id="SSF55159">
    <property type="entry name" value="eIF1-like"/>
    <property type="match status" value="1"/>
</dbReference>
<dbReference type="OrthoDB" id="11182at2157"/>
<accession>A0A1I2SJZ0</accession>
<dbReference type="PANTHER" id="PTHR12789:SF0">
    <property type="entry name" value="DENSITY-REGULATED PROTEIN"/>
    <property type="match status" value="1"/>
</dbReference>
<feature type="domain" description="SUI1" evidence="5">
    <location>
        <begin position="30"/>
        <end position="96"/>
    </location>
</feature>
<keyword evidence="3" id="KW-0648">Protein biosynthesis</keyword>
<evidence type="ECO:0000256" key="1">
    <source>
        <dbReference type="ARBA" id="ARBA00005422"/>
    </source>
</evidence>
<dbReference type="InterPro" id="IPR036877">
    <property type="entry name" value="SUI1_dom_sf"/>
</dbReference>
<dbReference type="GO" id="GO:0003743">
    <property type="term" value="F:translation initiation factor activity"/>
    <property type="evidence" value="ECO:0007669"/>
    <property type="project" value="UniProtKB-KW"/>
</dbReference>
<dbReference type="Pfam" id="PF01253">
    <property type="entry name" value="SUI1"/>
    <property type="match status" value="1"/>
</dbReference>
<dbReference type="GO" id="GO:0002188">
    <property type="term" value="P:translation reinitiation"/>
    <property type="evidence" value="ECO:0007669"/>
    <property type="project" value="TreeGrafter"/>
</dbReference>
<protein>
    <submittedName>
        <fullName evidence="6">Translation initiation factor 1</fullName>
    </submittedName>
</protein>
<keyword evidence="7" id="KW-1185">Reference proteome</keyword>
<reference evidence="7" key="1">
    <citation type="submission" date="2016-10" db="EMBL/GenBank/DDBJ databases">
        <authorList>
            <person name="Varghese N."/>
            <person name="Submissions S."/>
        </authorList>
    </citation>
    <scope>NUCLEOTIDE SEQUENCE [LARGE SCALE GENOMIC DNA]</scope>
    <source>
        <strain evidence="7">CGMCC 1.7739</strain>
    </source>
</reference>
<proteinExistence type="inferred from homology"/>
<dbReference type="GO" id="GO:0001731">
    <property type="term" value="P:formation of translation preinitiation complex"/>
    <property type="evidence" value="ECO:0007669"/>
    <property type="project" value="TreeGrafter"/>
</dbReference>
<dbReference type="AlphaFoldDB" id="A0A1I2SJZ0"/>
<dbReference type="PANTHER" id="PTHR12789">
    <property type="entry name" value="DENSITY-REGULATED PROTEIN HOMOLOG"/>
    <property type="match status" value="1"/>
</dbReference>
<dbReference type="CDD" id="cd11567">
    <property type="entry name" value="YciH_like"/>
    <property type="match status" value="1"/>
</dbReference>
<dbReference type="Gene3D" id="3.30.780.10">
    <property type="entry name" value="SUI1-like domain"/>
    <property type="match status" value="1"/>
</dbReference>
<feature type="region of interest" description="Disordered" evidence="4">
    <location>
        <begin position="1"/>
        <end position="34"/>
    </location>
</feature>
<name>A0A1I2SJZ0_9EURY</name>
<dbReference type="STRING" id="553467.SAMN04488063_2321"/>
<evidence type="ECO:0000256" key="2">
    <source>
        <dbReference type="ARBA" id="ARBA00022845"/>
    </source>
</evidence>
<evidence type="ECO:0000256" key="4">
    <source>
        <dbReference type="SAM" id="MobiDB-lite"/>
    </source>
</evidence>
<dbReference type="Proteomes" id="UP000198876">
    <property type="component" value="Unassembled WGS sequence"/>
</dbReference>
<dbReference type="GO" id="GO:0006417">
    <property type="term" value="P:regulation of translation"/>
    <property type="evidence" value="ECO:0007669"/>
    <property type="project" value="UniProtKB-KW"/>
</dbReference>
<organism evidence="6 7">
    <name type="scientific">Halopelagius inordinatus</name>
    <dbReference type="NCBI Taxonomy" id="553467"/>
    <lineage>
        <taxon>Archaea</taxon>
        <taxon>Methanobacteriati</taxon>
        <taxon>Methanobacteriota</taxon>
        <taxon>Stenosarchaea group</taxon>
        <taxon>Halobacteria</taxon>
        <taxon>Halobacteriales</taxon>
        <taxon>Haloferacaceae</taxon>
    </lineage>
</organism>
<dbReference type="RefSeq" id="WP_092892311.1">
    <property type="nucleotide sequence ID" value="NZ_FOOQ01000002.1"/>
</dbReference>
<dbReference type="NCBIfam" id="NF002096">
    <property type="entry name" value="PRK00939.1"/>
    <property type="match status" value="1"/>
</dbReference>
<dbReference type="EMBL" id="FOOQ01000002">
    <property type="protein sequence ID" value="SFG53012.1"/>
    <property type="molecule type" value="Genomic_DNA"/>
</dbReference>